<accession>A0A2A6FU30</accession>
<protein>
    <recommendedName>
        <fullName evidence="1">Transposase IS30-like HTH domain-containing protein</fullName>
    </recommendedName>
</protein>
<dbReference type="Proteomes" id="UP000219994">
    <property type="component" value="Unassembled WGS sequence"/>
</dbReference>
<evidence type="ECO:0000259" key="1">
    <source>
        <dbReference type="Pfam" id="PF13936"/>
    </source>
</evidence>
<dbReference type="InterPro" id="IPR025246">
    <property type="entry name" value="IS30-like_HTH"/>
</dbReference>
<dbReference type="EMBL" id="NAEP01000023">
    <property type="protein sequence ID" value="PDQ36121.1"/>
    <property type="molecule type" value="Genomic_DNA"/>
</dbReference>
<gene>
    <name evidence="2" type="ORF">B5766_03020</name>
</gene>
<comment type="caution">
    <text evidence="2">The sequence shown here is derived from an EMBL/GenBank/DDBJ whole genome shotgun (WGS) entry which is preliminary data.</text>
</comment>
<sequence>MAMFMPTESRVAFLWVYMTVMCCEVERVQIKKGAGRSVRQIAAVLGQSASTVSREIRSGTGWDRN</sequence>
<feature type="domain" description="Transposase IS30-like HTH" evidence="1">
    <location>
        <begin position="26"/>
        <end position="57"/>
    </location>
</feature>
<organism evidence="2 3">
    <name type="scientific">Candidatus Lumbricidiphila eiseniae</name>
    <dbReference type="NCBI Taxonomy" id="1969409"/>
    <lineage>
        <taxon>Bacteria</taxon>
        <taxon>Bacillati</taxon>
        <taxon>Actinomycetota</taxon>
        <taxon>Actinomycetes</taxon>
        <taxon>Micrococcales</taxon>
        <taxon>Microbacteriaceae</taxon>
        <taxon>Candidatus Lumbricidiphila</taxon>
    </lineage>
</organism>
<evidence type="ECO:0000313" key="2">
    <source>
        <dbReference type="EMBL" id="PDQ36121.1"/>
    </source>
</evidence>
<dbReference type="AlphaFoldDB" id="A0A2A6FU30"/>
<name>A0A2A6FU30_9MICO</name>
<evidence type="ECO:0000313" key="3">
    <source>
        <dbReference type="Proteomes" id="UP000219994"/>
    </source>
</evidence>
<reference evidence="3" key="1">
    <citation type="submission" date="2017-03" db="EMBL/GenBank/DDBJ databases">
        <authorList>
            <person name="Lund M.B."/>
        </authorList>
    </citation>
    <scope>NUCLEOTIDE SEQUENCE [LARGE SCALE GENOMIC DNA]</scope>
</reference>
<proteinExistence type="predicted"/>
<dbReference type="Pfam" id="PF13936">
    <property type="entry name" value="HTH_38"/>
    <property type="match status" value="1"/>
</dbReference>